<evidence type="ECO:0000259" key="11">
    <source>
        <dbReference type="PROSITE" id="PS50822"/>
    </source>
</evidence>
<dbReference type="FunFam" id="2.170.260.10:FF:000003">
    <property type="entry name" value="Piwi-like RNA-mediated gene silencing 2"/>
    <property type="match status" value="1"/>
</dbReference>
<sequence>MVKEHIELIGETYAFDGMILFLPKRLQEKETVLFSKRRNDGADIKITITLTNELPPTSPTCIQLYNILFRKALHEIGMQQIGRNNYNPDMAAYVPQHKLEVWPGFVTSILQYEANVMLMADVSHKILRTDTVLDFLYDLYNKTQHSFHENATKKLVGEIVLTRYNNKTYRIDDIDWEQNPQNKFKMFDGTEMSYVEYYAKQYNKTVRDMDQPLLVSRPKKKVQKGGKPMEGPLYLLPELCTLTGLTDEVRADFHVMKDIAIHTRITPDKRNETLQTFINTLNRNEKVQKDMKGWGLSYDKTLLKLEGRVMPPEKIWQRSGSYNYKPQDADWGKEMRGQQLISCVPMQNWLFIFPQRNSPQAQDFLQALVRVGPPMGMNINKPIMCEIPDDRTDNYLRTMREQMNDKTQMVVCLLSSQRKDRYDAIKKFCCVDHPVPSQVIVSRTLNKKQMLMSVATKIALQLNCKLGGELWAVEIPLKSMMVVGIDCYHDSATKGQSIGGVIASMNNSLTRWYSRCTFQHSGQELIDGLKVCLQAALKKFYELNSNLPDRVIFYRDGVGDGQLGAVVEHEIPQVLDTFKNLGADYKPKVAWIVVKKRINTRFFAQAGRGLQNPAPGTVVDTEVTRPEWYDFFLVSQSVRQGTVTPCHYNVVWDTSGLKPDHMQRLTYKLCHLYYNWPGTIRVPAPCQYAHKLAFLVGQSIHKDPSLNLADRLYFL</sequence>
<dbReference type="PANTHER" id="PTHR22891">
    <property type="entry name" value="EUKARYOTIC TRANSLATION INITIATION FACTOR 2C"/>
    <property type="match status" value="1"/>
</dbReference>
<organism evidence="12 13">
    <name type="scientific">Branchiostoma belcheri</name>
    <name type="common">Amphioxus</name>
    <dbReference type="NCBI Taxonomy" id="7741"/>
    <lineage>
        <taxon>Eukaryota</taxon>
        <taxon>Metazoa</taxon>
        <taxon>Chordata</taxon>
        <taxon>Cephalochordata</taxon>
        <taxon>Leptocardii</taxon>
        <taxon>Amphioxiformes</taxon>
        <taxon>Branchiostomatidae</taxon>
        <taxon>Branchiostoma</taxon>
    </lineage>
</organism>
<feature type="domain" description="Piwi" evidence="11">
    <location>
        <begin position="409"/>
        <end position="701"/>
    </location>
</feature>
<dbReference type="FunFam" id="3.30.420.10:FF:000014">
    <property type="entry name" value="Piwi-like RNA-mediated gene silencing 1"/>
    <property type="match status" value="1"/>
</dbReference>
<dbReference type="SMART" id="SM00950">
    <property type="entry name" value="Piwi"/>
    <property type="match status" value="1"/>
</dbReference>
<dbReference type="SUPFAM" id="SSF53098">
    <property type="entry name" value="Ribonuclease H-like"/>
    <property type="match status" value="1"/>
</dbReference>
<gene>
    <name evidence="13" type="primary">LOC109467196</name>
</gene>
<dbReference type="Proteomes" id="UP000515135">
    <property type="component" value="Unplaced"/>
</dbReference>
<dbReference type="Pfam" id="PF02171">
    <property type="entry name" value="Piwi"/>
    <property type="match status" value="1"/>
</dbReference>
<dbReference type="GO" id="GO:0006417">
    <property type="term" value="P:regulation of translation"/>
    <property type="evidence" value="ECO:0007669"/>
    <property type="project" value="UniProtKB-KW"/>
</dbReference>
<keyword evidence="6" id="KW-0694">RNA-binding</keyword>
<evidence type="ECO:0000259" key="10">
    <source>
        <dbReference type="PROSITE" id="PS50821"/>
    </source>
</evidence>
<dbReference type="Gene3D" id="3.30.420.10">
    <property type="entry name" value="Ribonuclease H-like superfamily/Ribonuclease H"/>
    <property type="match status" value="1"/>
</dbReference>
<dbReference type="Gene3D" id="2.170.260.10">
    <property type="entry name" value="paz domain"/>
    <property type="match status" value="1"/>
</dbReference>
<keyword evidence="8" id="KW-0469">Meiosis</keyword>
<protein>
    <submittedName>
        <fullName evidence="13">Piwi-like protein 1 isoform X1</fullName>
    </submittedName>
</protein>
<dbReference type="InterPro" id="IPR012337">
    <property type="entry name" value="RNaseH-like_sf"/>
</dbReference>
<dbReference type="GO" id="GO:0005737">
    <property type="term" value="C:cytoplasm"/>
    <property type="evidence" value="ECO:0007669"/>
    <property type="project" value="UniProtKB-SubCell"/>
</dbReference>
<dbReference type="Pfam" id="PF23278">
    <property type="entry name" value="Piwi_N"/>
    <property type="match status" value="1"/>
</dbReference>
<dbReference type="InterPro" id="IPR003100">
    <property type="entry name" value="PAZ_dom"/>
</dbReference>
<dbReference type="GO" id="GO:0003723">
    <property type="term" value="F:RNA binding"/>
    <property type="evidence" value="ECO:0007669"/>
    <property type="project" value="UniProtKB-KW"/>
</dbReference>
<evidence type="ECO:0000256" key="2">
    <source>
        <dbReference type="ARBA" id="ARBA00022473"/>
    </source>
</evidence>
<dbReference type="GeneID" id="109467196"/>
<evidence type="ECO:0000256" key="4">
    <source>
        <dbReference type="ARBA" id="ARBA00022782"/>
    </source>
</evidence>
<proteinExistence type="inferred from homology"/>
<dbReference type="GO" id="GO:0031047">
    <property type="term" value="P:regulatory ncRNA-mediated gene silencing"/>
    <property type="evidence" value="ECO:0007669"/>
    <property type="project" value="UniProtKB-KW"/>
</dbReference>
<dbReference type="Gene3D" id="3.40.50.2300">
    <property type="match status" value="1"/>
</dbReference>
<dbReference type="RefSeq" id="XP_019620699.1">
    <property type="nucleotide sequence ID" value="XM_019765140.1"/>
</dbReference>
<evidence type="ECO:0000256" key="3">
    <source>
        <dbReference type="ARBA" id="ARBA00022490"/>
    </source>
</evidence>
<evidence type="ECO:0000313" key="12">
    <source>
        <dbReference type="Proteomes" id="UP000515135"/>
    </source>
</evidence>
<dbReference type="PROSITE" id="PS50821">
    <property type="entry name" value="PAZ"/>
    <property type="match status" value="1"/>
</dbReference>
<keyword evidence="3" id="KW-0963">Cytoplasm</keyword>
<evidence type="ECO:0000256" key="7">
    <source>
        <dbReference type="ARBA" id="ARBA00023158"/>
    </source>
</evidence>
<dbReference type="InterPro" id="IPR036397">
    <property type="entry name" value="RNaseH_sf"/>
</dbReference>
<dbReference type="InterPro" id="IPR003165">
    <property type="entry name" value="Piwi"/>
</dbReference>
<dbReference type="CDD" id="cd04658">
    <property type="entry name" value="Piwi_piwi-like_Euk"/>
    <property type="match status" value="1"/>
</dbReference>
<evidence type="ECO:0000256" key="8">
    <source>
        <dbReference type="ARBA" id="ARBA00023254"/>
    </source>
</evidence>
<name>A0A6P4YF93_BRABE</name>
<reference evidence="13" key="1">
    <citation type="submission" date="2025-08" db="UniProtKB">
        <authorList>
            <consortium name="RefSeq"/>
        </authorList>
    </citation>
    <scope>IDENTIFICATION</scope>
    <source>
        <tissue evidence="13">Gonad</tissue>
    </source>
</reference>
<keyword evidence="2" id="KW-0217">Developmental protein</keyword>
<dbReference type="GO" id="GO:0051321">
    <property type="term" value="P:meiotic cell cycle"/>
    <property type="evidence" value="ECO:0007669"/>
    <property type="project" value="UniProtKB-KW"/>
</dbReference>
<dbReference type="AlphaFoldDB" id="A0A6P4YF93"/>
<dbReference type="GO" id="GO:0030154">
    <property type="term" value="P:cell differentiation"/>
    <property type="evidence" value="ECO:0007669"/>
    <property type="project" value="UniProtKB-KW"/>
</dbReference>
<evidence type="ECO:0000256" key="6">
    <source>
        <dbReference type="ARBA" id="ARBA00022884"/>
    </source>
</evidence>
<dbReference type="PROSITE" id="PS50822">
    <property type="entry name" value="PIWI"/>
    <property type="match status" value="1"/>
</dbReference>
<accession>A0A6P4YF93</accession>
<dbReference type="Pfam" id="PF02170">
    <property type="entry name" value="PAZ"/>
    <property type="match status" value="1"/>
</dbReference>
<keyword evidence="4" id="KW-0221">Differentiation</keyword>
<evidence type="ECO:0000256" key="5">
    <source>
        <dbReference type="ARBA" id="ARBA00022845"/>
    </source>
</evidence>
<dbReference type="SMART" id="SM00949">
    <property type="entry name" value="PAZ"/>
    <property type="match status" value="1"/>
</dbReference>
<feature type="domain" description="PAZ" evidence="10">
    <location>
        <begin position="131"/>
        <end position="244"/>
    </location>
</feature>
<keyword evidence="7" id="KW-0943">RNA-mediated gene silencing</keyword>
<dbReference type="SUPFAM" id="SSF101690">
    <property type="entry name" value="PAZ domain"/>
    <property type="match status" value="1"/>
</dbReference>
<dbReference type="CDD" id="cd02845">
    <property type="entry name" value="PAZ_piwi_like"/>
    <property type="match status" value="1"/>
</dbReference>
<evidence type="ECO:0000313" key="13">
    <source>
        <dbReference type="RefSeq" id="XP_019620699.1"/>
    </source>
</evidence>
<comment type="subcellular location">
    <subcellularLocation>
        <location evidence="1">Cytoplasm</location>
    </subcellularLocation>
</comment>
<dbReference type="KEGG" id="bbel:109467196"/>
<dbReference type="OrthoDB" id="445936at2759"/>
<dbReference type="InterPro" id="IPR036085">
    <property type="entry name" value="PAZ_dom_sf"/>
</dbReference>
<keyword evidence="5" id="KW-0810">Translation regulation</keyword>
<evidence type="ECO:0000256" key="1">
    <source>
        <dbReference type="ARBA" id="ARBA00004496"/>
    </source>
</evidence>
<comment type="similarity">
    <text evidence="9">Belongs to the argonaute family. Piwi subfamily.</text>
</comment>
<evidence type="ECO:0000256" key="9">
    <source>
        <dbReference type="ARBA" id="ARBA00038291"/>
    </source>
</evidence>
<keyword evidence="12" id="KW-1185">Reference proteome</keyword>